<dbReference type="SUPFAM" id="SSF52799">
    <property type="entry name" value="(Phosphotyrosine protein) phosphatases II"/>
    <property type="match status" value="1"/>
</dbReference>
<dbReference type="SUPFAM" id="SSF54593">
    <property type="entry name" value="Glyoxalase/Bleomycin resistance protein/Dihydroxybiphenyl dioxygenase"/>
    <property type="match status" value="1"/>
</dbReference>
<dbReference type="RefSeq" id="WP_114368617.1">
    <property type="nucleotide sequence ID" value="NZ_QPEX01000017.1"/>
</dbReference>
<evidence type="ECO:0000313" key="2">
    <source>
        <dbReference type="EMBL" id="RCS51910.1"/>
    </source>
</evidence>
<dbReference type="Gene3D" id="3.90.190.10">
    <property type="entry name" value="Protein tyrosine phosphatase superfamily"/>
    <property type="match status" value="1"/>
</dbReference>
<dbReference type="PROSITE" id="PS51819">
    <property type="entry name" value="VOC"/>
    <property type="match status" value="1"/>
</dbReference>
<feature type="domain" description="VOC" evidence="1">
    <location>
        <begin position="145"/>
        <end position="257"/>
    </location>
</feature>
<protein>
    <recommendedName>
        <fullName evidence="1">VOC domain-containing protein</fullName>
    </recommendedName>
</protein>
<dbReference type="Gene3D" id="3.10.180.10">
    <property type="entry name" value="2,3-Dihydroxybiphenyl 1,2-Dioxygenase, domain 1"/>
    <property type="match status" value="1"/>
</dbReference>
<comment type="caution">
    <text evidence="2">The sequence shown here is derived from an EMBL/GenBank/DDBJ whole genome shotgun (WGS) entry which is preliminary data.</text>
</comment>
<dbReference type="EMBL" id="QPEX01000017">
    <property type="protein sequence ID" value="RCS51910.1"/>
    <property type="molecule type" value="Genomic_DNA"/>
</dbReference>
<dbReference type="InterPro" id="IPR004360">
    <property type="entry name" value="Glyas_Fos-R_dOase_dom"/>
</dbReference>
<dbReference type="InterPro" id="IPR029068">
    <property type="entry name" value="Glyas_Bleomycin-R_OHBP_Dase"/>
</dbReference>
<proteinExistence type="predicted"/>
<reference evidence="2 3" key="1">
    <citation type="submission" date="2018-07" db="EMBL/GenBank/DDBJ databases">
        <title>Comparative genomes isolates from brazilian mangrove.</title>
        <authorList>
            <person name="De Araujo J.E."/>
            <person name="Taketani R.G."/>
            <person name="Silva M.C.P."/>
            <person name="Lourenco M.V."/>
            <person name="Oliveira V.M."/>
            <person name="Andreote F.D."/>
        </authorList>
    </citation>
    <scope>NUCLEOTIDE SEQUENCE [LARGE SCALE GENOMIC DNA]</scope>
    <source>
        <strain evidence="2 3">HEX PRIS-MGV</strain>
    </source>
</reference>
<gene>
    <name evidence="2" type="ORF">DTL42_10145</name>
</gene>
<evidence type="ECO:0000313" key="3">
    <source>
        <dbReference type="Proteomes" id="UP000253562"/>
    </source>
</evidence>
<dbReference type="Pfam" id="PF00903">
    <property type="entry name" value="Glyoxalase"/>
    <property type="match status" value="1"/>
</dbReference>
<dbReference type="InterPro" id="IPR029021">
    <property type="entry name" value="Prot-tyrosine_phosphatase-like"/>
</dbReference>
<dbReference type="Proteomes" id="UP000253562">
    <property type="component" value="Unassembled WGS sequence"/>
</dbReference>
<organism evidence="2 3">
    <name type="scientific">Bremerella cremea</name>
    <dbReference type="NCBI Taxonomy" id="1031537"/>
    <lineage>
        <taxon>Bacteria</taxon>
        <taxon>Pseudomonadati</taxon>
        <taxon>Planctomycetota</taxon>
        <taxon>Planctomycetia</taxon>
        <taxon>Pirellulales</taxon>
        <taxon>Pirellulaceae</taxon>
        <taxon>Bremerella</taxon>
    </lineage>
</organism>
<name>A0A368KSG1_9BACT</name>
<dbReference type="AlphaFoldDB" id="A0A368KSG1"/>
<sequence length="258" mass="28327">MRVIIPEQLWIANAIQVRDLRTVLSSGTTAIIDLAIEEKPVIFPRDIVSLRFPLLDGGGNDLALLKMVIDTLANFIQAKRPTTVACSAAMSRSPGLVAAALAQVEGKSLEETTLRVAETGPCDLSPGLLSDLVKLVPHRPAGNVKPNLVILRSLDLDRLCRFYQMLGLVWVRERHGKGPEHFSTTVEDFVLELYPARSAEPIDATTNVGFRLDDVVATVEQLRLAGIRIVREPESMPWGLQAIVQDPDSRKVILTQPV</sequence>
<dbReference type="CDD" id="cd14498">
    <property type="entry name" value="DSP"/>
    <property type="match status" value="1"/>
</dbReference>
<dbReference type="OrthoDB" id="278239at2"/>
<accession>A0A368KSG1</accession>
<evidence type="ECO:0000259" key="1">
    <source>
        <dbReference type="PROSITE" id="PS51819"/>
    </source>
</evidence>
<dbReference type="InterPro" id="IPR037523">
    <property type="entry name" value="VOC_core"/>
</dbReference>